<feature type="domain" description="UspA" evidence="4">
    <location>
        <begin position="9"/>
        <end position="138"/>
    </location>
</feature>
<feature type="domain" description="UspA" evidence="4">
    <location>
        <begin position="148"/>
        <end position="284"/>
    </location>
</feature>
<comment type="caution">
    <text evidence="5">The sequence shown here is derived from an EMBL/GenBank/DDBJ whole genome shotgun (WGS) entry which is preliminary data.</text>
</comment>
<gene>
    <name evidence="5" type="ORF">BJ986_000140</name>
</gene>
<evidence type="ECO:0000256" key="1">
    <source>
        <dbReference type="ARBA" id="ARBA00008791"/>
    </source>
</evidence>
<dbReference type="InterPro" id="IPR006015">
    <property type="entry name" value="Universal_stress_UspA"/>
</dbReference>
<evidence type="ECO:0000256" key="2">
    <source>
        <dbReference type="ARBA" id="ARBA00022741"/>
    </source>
</evidence>
<dbReference type="InterPro" id="IPR006016">
    <property type="entry name" value="UspA"/>
</dbReference>
<sequence length="294" mass="31053">MSMPASPPRRPVVVGVDGGPAADRAVEVAVEQAQRTHRPLHILHATPLGLAPWTLDRLQAHEELARRSYERATEAAPDLEITFASQVADPATALVTASHTASLVVVGAGTHGQSASVLLGTTAHQVASHARCPVMVVPGSRKWSTTGPVVVGVDAAEHSVPAVEFAFAEASTRQAELVPVHTWWWEEPGPFLAGSEWEDEWIAVAQTQKVLVAEMLAGWQEKYPDVKVSLTSVRGQAAVVLQEVSQTAQLLVVGSRGRGGFAGLLLGSVSSRVLHDAKCPTVVAPSLRLTPSLG</sequence>
<dbReference type="Gene3D" id="3.40.50.620">
    <property type="entry name" value="HUPs"/>
    <property type="match status" value="2"/>
</dbReference>
<keyword evidence="3" id="KW-0067">ATP-binding</keyword>
<accession>A0A852W9E8</accession>
<evidence type="ECO:0000256" key="3">
    <source>
        <dbReference type="ARBA" id="ARBA00022840"/>
    </source>
</evidence>
<evidence type="ECO:0000313" key="6">
    <source>
        <dbReference type="Proteomes" id="UP000573599"/>
    </source>
</evidence>
<dbReference type="GO" id="GO:0005524">
    <property type="term" value="F:ATP binding"/>
    <property type="evidence" value="ECO:0007669"/>
    <property type="project" value="UniProtKB-KW"/>
</dbReference>
<proteinExistence type="inferred from homology"/>
<dbReference type="InterPro" id="IPR014729">
    <property type="entry name" value="Rossmann-like_a/b/a_fold"/>
</dbReference>
<dbReference type="PRINTS" id="PR01438">
    <property type="entry name" value="UNVRSLSTRESS"/>
</dbReference>
<dbReference type="AlphaFoldDB" id="A0A852W9E8"/>
<dbReference type="RefSeq" id="WP_179420248.1">
    <property type="nucleotide sequence ID" value="NZ_JACCAB010000001.1"/>
</dbReference>
<dbReference type="Proteomes" id="UP000573599">
    <property type="component" value="Unassembled WGS sequence"/>
</dbReference>
<dbReference type="Pfam" id="PF00582">
    <property type="entry name" value="Usp"/>
    <property type="match status" value="2"/>
</dbReference>
<evidence type="ECO:0000259" key="4">
    <source>
        <dbReference type="Pfam" id="PF00582"/>
    </source>
</evidence>
<dbReference type="EMBL" id="JACCAB010000001">
    <property type="protein sequence ID" value="NYG05653.1"/>
    <property type="molecule type" value="Genomic_DNA"/>
</dbReference>
<organism evidence="5 6">
    <name type="scientific">Pedococcus badiiscoriae</name>
    <dbReference type="NCBI Taxonomy" id="642776"/>
    <lineage>
        <taxon>Bacteria</taxon>
        <taxon>Bacillati</taxon>
        <taxon>Actinomycetota</taxon>
        <taxon>Actinomycetes</taxon>
        <taxon>Micrococcales</taxon>
        <taxon>Intrasporangiaceae</taxon>
        <taxon>Pedococcus</taxon>
    </lineage>
</organism>
<name>A0A852W9E8_9MICO</name>
<keyword evidence="6" id="KW-1185">Reference proteome</keyword>
<keyword evidence="2" id="KW-0547">Nucleotide-binding</keyword>
<reference evidence="5 6" key="1">
    <citation type="submission" date="2020-07" db="EMBL/GenBank/DDBJ databases">
        <title>Sequencing the genomes of 1000 actinobacteria strains.</title>
        <authorList>
            <person name="Klenk H.-P."/>
        </authorList>
    </citation>
    <scope>NUCLEOTIDE SEQUENCE [LARGE SCALE GENOMIC DNA]</scope>
    <source>
        <strain evidence="5 6">DSM 23987</strain>
    </source>
</reference>
<evidence type="ECO:0000313" key="5">
    <source>
        <dbReference type="EMBL" id="NYG05653.1"/>
    </source>
</evidence>
<dbReference type="SUPFAM" id="SSF52402">
    <property type="entry name" value="Adenine nucleotide alpha hydrolases-like"/>
    <property type="match status" value="2"/>
</dbReference>
<comment type="similarity">
    <text evidence="1">Belongs to the universal stress protein A family.</text>
</comment>
<protein>
    <submittedName>
        <fullName evidence="5">Nucleotide-binding universal stress UspA family protein</fullName>
    </submittedName>
</protein>
<dbReference type="PANTHER" id="PTHR46268:SF27">
    <property type="entry name" value="UNIVERSAL STRESS PROTEIN RV2623"/>
    <property type="match status" value="1"/>
</dbReference>
<dbReference type="PANTHER" id="PTHR46268">
    <property type="entry name" value="STRESS RESPONSE PROTEIN NHAX"/>
    <property type="match status" value="1"/>
</dbReference>